<dbReference type="GO" id="GO:0016787">
    <property type="term" value="F:hydrolase activity"/>
    <property type="evidence" value="ECO:0007669"/>
    <property type="project" value="UniProtKB-KW"/>
</dbReference>
<dbReference type="Proteomes" id="UP000077266">
    <property type="component" value="Unassembled WGS sequence"/>
</dbReference>
<keyword evidence="1" id="KW-0732">Signal</keyword>
<reference evidence="3 4" key="1">
    <citation type="journal article" date="2016" name="Mol. Biol. Evol.">
        <title>Comparative Genomics of Early-Diverging Mushroom-Forming Fungi Provides Insights into the Origins of Lignocellulose Decay Capabilities.</title>
        <authorList>
            <person name="Nagy L.G."/>
            <person name="Riley R."/>
            <person name="Tritt A."/>
            <person name="Adam C."/>
            <person name="Daum C."/>
            <person name="Floudas D."/>
            <person name="Sun H."/>
            <person name="Yadav J.S."/>
            <person name="Pangilinan J."/>
            <person name="Larsson K.H."/>
            <person name="Matsuura K."/>
            <person name="Barry K."/>
            <person name="Labutti K."/>
            <person name="Kuo R."/>
            <person name="Ohm R.A."/>
            <person name="Bhattacharya S.S."/>
            <person name="Shirouzu T."/>
            <person name="Yoshinaga Y."/>
            <person name="Martin F.M."/>
            <person name="Grigoriev I.V."/>
            <person name="Hibbett D.S."/>
        </authorList>
    </citation>
    <scope>NUCLEOTIDE SEQUENCE [LARGE SCALE GENOMIC DNA]</scope>
    <source>
        <strain evidence="3 4">HHB12029</strain>
    </source>
</reference>
<sequence>MFWLLQVLAVAALTSAAPPAASSAPRVLDVSPDDKLIAYHGRWDENRGTWWGSSGFKLSVLNLSHLGLTLGPHSTAGNVSVGLSVNFGPFETLNVTEGTNVLPLPKSLKPFATSTIRLNVQGWQNNRIQLESLQLNDGAVLLPFVHQRLNFQFIGDSLTAGQYLPNGIDGSWAFLAAEAFRAEHLINAQPGACLTDQLCWGNYGGISGMFFKTEDTGYYYSADHNYTTAWDFSRDVPKPTHVFVHIGANDNAYNITGDSFVSTYTTFLERIRKLNPTAPIFVLTPWGWPNSDGTVGYYYDGRYQEVVQARAAAGDHNMHLIDTTGWVTWDDVFPDNQHPNPSGHAKIAGLFGEAIKRFGIEPQPRWLSPVIQL</sequence>
<feature type="chain" id="PRO_5007870144" evidence="1">
    <location>
        <begin position="17"/>
        <end position="373"/>
    </location>
</feature>
<evidence type="ECO:0000313" key="4">
    <source>
        <dbReference type="Proteomes" id="UP000077266"/>
    </source>
</evidence>
<name>A0A165ZL84_EXIGL</name>
<dbReference type="OrthoDB" id="426133at2759"/>
<evidence type="ECO:0000313" key="3">
    <source>
        <dbReference type="EMBL" id="KZV83689.1"/>
    </source>
</evidence>
<dbReference type="InParanoid" id="A0A165ZL84"/>
<dbReference type="InterPro" id="IPR036514">
    <property type="entry name" value="SGNH_hydro_sf"/>
</dbReference>
<keyword evidence="3" id="KW-0378">Hydrolase</keyword>
<gene>
    <name evidence="3" type="ORF">EXIGLDRAFT_713017</name>
</gene>
<dbReference type="Gene3D" id="3.40.50.1110">
    <property type="entry name" value="SGNH hydrolase"/>
    <property type="match status" value="1"/>
</dbReference>
<keyword evidence="4" id="KW-1185">Reference proteome</keyword>
<dbReference type="PANTHER" id="PTHR37834:SF2">
    <property type="entry name" value="ESTERASE, SGNH HYDROLASE-TYPE"/>
    <property type="match status" value="1"/>
</dbReference>
<feature type="domain" description="SGNH hydrolase-type esterase" evidence="2">
    <location>
        <begin position="153"/>
        <end position="345"/>
    </location>
</feature>
<evidence type="ECO:0000256" key="1">
    <source>
        <dbReference type="SAM" id="SignalP"/>
    </source>
</evidence>
<dbReference type="PANTHER" id="PTHR37834">
    <property type="entry name" value="GDSL-LIKE LIPASE/ACYLHYDROLASE DOMAIN PROTEIN (AFU_ORTHOLOGUE AFUA_2G00620)"/>
    <property type="match status" value="1"/>
</dbReference>
<organism evidence="3 4">
    <name type="scientific">Exidia glandulosa HHB12029</name>
    <dbReference type="NCBI Taxonomy" id="1314781"/>
    <lineage>
        <taxon>Eukaryota</taxon>
        <taxon>Fungi</taxon>
        <taxon>Dikarya</taxon>
        <taxon>Basidiomycota</taxon>
        <taxon>Agaricomycotina</taxon>
        <taxon>Agaricomycetes</taxon>
        <taxon>Auriculariales</taxon>
        <taxon>Exidiaceae</taxon>
        <taxon>Exidia</taxon>
    </lineage>
</organism>
<accession>A0A165ZL84</accession>
<protein>
    <submittedName>
        <fullName evidence="3">SGNH hydrolase</fullName>
    </submittedName>
</protein>
<feature type="signal peptide" evidence="1">
    <location>
        <begin position="1"/>
        <end position="16"/>
    </location>
</feature>
<dbReference type="EMBL" id="KV426258">
    <property type="protein sequence ID" value="KZV83689.1"/>
    <property type="molecule type" value="Genomic_DNA"/>
</dbReference>
<dbReference type="AlphaFoldDB" id="A0A165ZL84"/>
<dbReference type="Pfam" id="PF13472">
    <property type="entry name" value="Lipase_GDSL_2"/>
    <property type="match status" value="1"/>
</dbReference>
<evidence type="ECO:0000259" key="2">
    <source>
        <dbReference type="Pfam" id="PF13472"/>
    </source>
</evidence>
<dbReference type="SUPFAM" id="SSF52266">
    <property type="entry name" value="SGNH hydrolase"/>
    <property type="match status" value="1"/>
</dbReference>
<proteinExistence type="predicted"/>
<dbReference type="InterPro" id="IPR013830">
    <property type="entry name" value="SGNH_hydro"/>
</dbReference>
<dbReference type="InterPro" id="IPR052762">
    <property type="entry name" value="PCW_deacetylase/CE"/>
</dbReference>